<proteinExistence type="predicted"/>
<reference evidence="1 2" key="1">
    <citation type="submission" date="2024-01" db="EMBL/GenBank/DDBJ databases">
        <authorList>
            <person name="Waweru B."/>
        </authorList>
    </citation>
    <scope>NUCLEOTIDE SEQUENCE [LARGE SCALE GENOMIC DNA]</scope>
</reference>
<gene>
    <name evidence="1" type="ORF">DCAF_LOCUS8565</name>
</gene>
<sequence>MAFLRDFFEMVCGCGFRKEAGGGKLCKDVKALEIVYGDYTPTKPEPSASVKNESVTSYEKRNPFEVVDSSRKRT</sequence>
<name>A0AAV1RAJ5_9ROSI</name>
<keyword evidence="2" id="KW-1185">Reference proteome</keyword>
<evidence type="ECO:0000313" key="1">
    <source>
        <dbReference type="EMBL" id="CAK7331620.1"/>
    </source>
</evidence>
<protein>
    <submittedName>
        <fullName evidence="1">Uncharacterized protein</fullName>
    </submittedName>
</protein>
<organism evidence="1 2">
    <name type="scientific">Dovyalis caffra</name>
    <dbReference type="NCBI Taxonomy" id="77055"/>
    <lineage>
        <taxon>Eukaryota</taxon>
        <taxon>Viridiplantae</taxon>
        <taxon>Streptophyta</taxon>
        <taxon>Embryophyta</taxon>
        <taxon>Tracheophyta</taxon>
        <taxon>Spermatophyta</taxon>
        <taxon>Magnoliopsida</taxon>
        <taxon>eudicotyledons</taxon>
        <taxon>Gunneridae</taxon>
        <taxon>Pentapetalae</taxon>
        <taxon>rosids</taxon>
        <taxon>fabids</taxon>
        <taxon>Malpighiales</taxon>
        <taxon>Salicaceae</taxon>
        <taxon>Flacourtieae</taxon>
        <taxon>Dovyalis</taxon>
    </lineage>
</organism>
<dbReference type="AlphaFoldDB" id="A0AAV1RAJ5"/>
<comment type="caution">
    <text evidence="1">The sequence shown here is derived from an EMBL/GenBank/DDBJ whole genome shotgun (WGS) entry which is preliminary data.</text>
</comment>
<accession>A0AAV1RAJ5</accession>
<evidence type="ECO:0000313" key="2">
    <source>
        <dbReference type="Proteomes" id="UP001314170"/>
    </source>
</evidence>
<dbReference type="EMBL" id="CAWUPB010000913">
    <property type="protein sequence ID" value="CAK7331620.1"/>
    <property type="molecule type" value="Genomic_DNA"/>
</dbReference>
<dbReference type="Proteomes" id="UP001314170">
    <property type="component" value="Unassembled WGS sequence"/>
</dbReference>